<sequence>MRKRTCLILTLLFFIISFTTLVSMSIKVYKMNESSYDTNDFVKPQLGAKKYDAKSIDNSPAILGENEIKRKDFIQACQTVMEMSRLVVNEINKIQKEAAKNKYSALSEIKGLDNLKDVFERDISLMKVKLKRLSTTKFEKIDNDLFSEQFYFELRNRYYTAILVEQLLYNLHKKIVNIKQARLIKPRVFIQPFFYP</sequence>
<name>A0A0G0J514_9BACT</name>
<dbReference type="AlphaFoldDB" id="A0A0G0J514"/>
<evidence type="ECO:0000313" key="1">
    <source>
        <dbReference type="EMBL" id="KKQ23306.1"/>
    </source>
</evidence>
<proteinExistence type="predicted"/>
<evidence type="ECO:0000313" key="2">
    <source>
        <dbReference type="Proteomes" id="UP000034044"/>
    </source>
</evidence>
<dbReference type="Proteomes" id="UP000034044">
    <property type="component" value="Unassembled WGS sequence"/>
</dbReference>
<protein>
    <submittedName>
        <fullName evidence="1">Uncharacterized protein</fullName>
    </submittedName>
</protein>
<gene>
    <name evidence="1" type="ORF">US36_C0002G0031</name>
</gene>
<reference evidence="1 2" key="1">
    <citation type="journal article" date="2015" name="Nature">
        <title>rRNA introns, odd ribosomes, and small enigmatic genomes across a large radiation of phyla.</title>
        <authorList>
            <person name="Brown C.T."/>
            <person name="Hug L.A."/>
            <person name="Thomas B.C."/>
            <person name="Sharon I."/>
            <person name="Castelle C.J."/>
            <person name="Singh A."/>
            <person name="Wilkins M.J."/>
            <person name="Williams K.H."/>
            <person name="Banfield J.F."/>
        </authorList>
    </citation>
    <scope>NUCLEOTIDE SEQUENCE [LARGE SCALE GENOMIC DNA]</scope>
</reference>
<comment type="caution">
    <text evidence="1">The sequence shown here is derived from an EMBL/GenBank/DDBJ whole genome shotgun (WGS) entry which is preliminary data.</text>
</comment>
<dbReference type="EMBL" id="LBSR01000002">
    <property type="protein sequence ID" value="KKQ23306.1"/>
    <property type="molecule type" value="Genomic_DNA"/>
</dbReference>
<organism evidence="1 2">
    <name type="scientific">Candidatus Wolfebacteria bacterium GW2011_GWC1_37_10</name>
    <dbReference type="NCBI Taxonomy" id="1619010"/>
    <lineage>
        <taxon>Bacteria</taxon>
        <taxon>Candidatus Wolfeibacteriota</taxon>
    </lineage>
</organism>
<accession>A0A0G0J514</accession>